<protein>
    <submittedName>
        <fullName evidence="1">Uncharacterized protein</fullName>
    </submittedName>
</protein>
<keyword evidence="2" id="KW-1185">Reference proteome</keyword>
<comment type="caution">
    <text evidence="1">The sequence shown here is derived from an EMBL/GenBank/DDBJ whole genome shotgun (WGS) entry which is preliminary data.</text>
</comment>
<accession>A0ACB7PEW1</accession>
<sequence>MLKTSLYSFAWLATLASAAGSPSPAAGIEQRALTTATVVEWTTTTATVNPSDPTVWVTLATTWTWPSTTTTTKTTGCVTVSYIYPPEDPTPTPSTTSGDATTTTVLRTVTSKTTVTETRTDVPLTTRYSGTVAMVSMTTDLTEYSTKCTNTAVLSFYIGATYTSTYTQAPTRTRITETEVCMATTTRWLPQTSVTLLPSFTTPYWDPDYYTDGTIVTVTEPLSRTSYVTVTTDAVTSTSVICDNPSTVITSTYFTITRTGATTTVQPTSCDSASEPPTTPTETPAAPAGLRRRDIRLNHAGVAGGDVRRRAEEPVGTRTVLFTTTGVLTNGTTATVTLTGIAETYTQTLTTIVMVGKTISATATKYLSECSSAVATSS</sequence>
<dbReference type="Proteomes" id="UP000724584">
    <property type="component" value="Unassembled WGS sequence"/>
</dbReference>
<evidence type="ECO:0000313" key="2">
    <source>
        <dbReference type="Proteomes" id="UP000724584"/>
    </source>
</evidence>
<evidence type="ECO:0000313" key="1">
    <source>
        <dbReference type="EMBL" id="KAH6640168.1"/>
    </source>
</evidence>
<dbReference type="EMBL" id="JAGIZQ010000002">
    <property type="protein sequence ID" value="KAH6640168.1"/>
    <property type="molecule type" value="Genomic_DNA"/>
</dbReference>
<name>A0ACB7PEW1_9PEZI</name>
<organism evidence="1 2">
    <name type="scientific">Chaetomium tenue</name>
    <dbReference type="NCBI Taxonomy" id="1854479"/>
    <lineage>
        <taxon>Eukaryota</taxon>
        <taxon>Fungi</taxon>
        <taxon>Dikarya</taxon>
        <taxon>Ascomycota</taxon>
        <taxon>Pezizomycotina</taxon>
        <taxon>Sordariomycetes</taxon>
        <taxon>Sordariomycetidae</taxon>
        <taxon>Sordariales</taxon>
        <taxon>Chaetomiaceae</taxon>
        <taxon>Chaetomium</taxon>
    </lineage>
</organism>
<reference evidence="1 2" key="1">
    <citation type="journal article" date="2021" name="Nat. Commun.">
        <title>Genetic determinants of endophytism in the Arabidopsis root mycobiome.</title>
        <authorList>
            <person name="Mesny F."/>
            <person name="Miyauchi S."/>
            <person name="Thiergart T."/>
            <person name="Pickel B."/>
            <person name="Atanasova L."/>
            <person name="Karlsson M."/>
            <person name="Huettel B."/>
            <person name="Barry K.W."/>
            <person name="Haridas S."/>
            <person name="Chen C."/>
            <person name="Bauer D."/>
            <person name="Andreopoulos W."/>
            <person name="Pangilinan J."/>
            <person name="LaButti K."/>
            <person name="Riley R."/>
            <person name="Lipzen A."/>
            <person name="Clum A."/>
            <person name="Drula E."/>
            <person name="Henrissat B."/>
            <person name="Kohler A."/>
            <person name="Grigoriev I.V."/>
            <person name="Martin F.M."/>
            <person name="Hacquard S."/>
        </authorList>
    </citation>
    <scope>NUCLEOTIDE SEQUENCE [LARGE SCALE GENOMIC DNA]</scope>
    <source>
        <strain evidence="1 2">MPI-SDFR-AT-0079</strain>
    </source>
</reference>
<proteinExistence type="predicted"/>
<gene>
    <name evidence="1" type="ORF">F5144DRAFT_87564</name>
</gene>